<dbReference type="InterPro" id="IPR015373">
    <property type="entry name" value="Interferon/interleukin_rcp_dom"/>
</dbReference>
<dbReference type="OMA" id="RITEERC"/>
<dbReference type="Gene3D" id="2.60.40.10">
    <property type="entry name" value="Immunoglobulins"/>
    <property type="match status" value="1"/>
</dbReference>
<evidence type="ECO:0000313" key="5">
    <source>
        <dbReference type="Ensembl" id="ENSGMOP00000057224.1"/>
    </source>
</evidence>
<dbReference type="Pfam" id="PF01108">
    <property type="entry name" value="Tissue_fac"/>
    <property type="match status" value="1"/>
</dbReference>
<evidence type="ECO:0000256" key="2">
    <source>
        <dbReference type="SAM" id="SignalP"/>
    </source>
</evidence>
<dbReference type="OrthoDB" id="9944680at2759"/>
<feature type="domain" description="Fibronectin type-III" evidence="3">
    <location>
        <begin position="6"/>
        <end position="96"/>
    </location>
</feature>
<dbReference type="InterPro" id="IPR013783">
    <property type="entry name" value="Ig-like_fold"/>
</dbReference>
<dbReference type="InterPro" id="IPR036116">
    <property type="entry name" value="FN3_sf"/>
</dbReference>
<evidence type="ECO:0000256" key="1">
    <source>
        <dbReference type="SAM" id="Phobius"/>
    </source>
</evidence>
<feature type="signal peptide" evidence="2">
    <location>
        <begin position="1"/>
        <end position="17"/>
    </location>
</feature>
<dbReference type="Proteomes" id="UP000694546">
    <property type="component" value="Chromosome 17"/>
</dbReference>
<dbReference type="Pfam" id="PF09294">
    <property type="entry name" value="Interfer-bind"/>
    <property type="match status" value="1"/>
</dbReference>
<organism evidence="5 6">
    <name type="scientific">Gadus morhua</name>
    <name type="common">Atlantic cod</name>
    <dbReference type="NCBI Taxonomy" id="8049"/>
    <lineage>
        <taxon>Eukaryota</taxon>
        <taxon>Metazoa</taxon>
        <taxon>Chordata</taxon>
        <taxon>Craniata</taxon>
        <taxon>Vertebrata</taxon>
        <taxon>Euteleostomi</taxon>
        <taxon>Actinopterygii</taxon>
        <taxon>Neopterygii</taxon>
        <taxon>Teleostei</taxon>
        <taxon>Neoteleostei</taxon>
        <taxon>Acanthomorphata</taxon>
        <taxon>Zeiogadaria</taxon>
        <taxon>Gadariae</taxon>
        <taxon>Gadiformes</taxon>
        <taxon>Gadoidei</taxon>
        <taxon>Gadidae</taxon>
        <taxon>Gadus</taxon>
    </lineage>
</organism>
<sequence>MPMKLLVMLGLIRLSAAADLPKPELMMDAVNTRYVLRWNYSTTANFTAQWAFSHSLSYRGVCFGVEAHCDYSAHLDYSGLFVLRVRAEAEGQMSDWAIREFCPDVDAALGTPSELVVEAGDSMVTVSFKEPMAESGEPMSSVLSQNSPEATMAFRLCFRAEDAPSQWQAKTLNTTLHTLSLPAHTRYCLKVRAFSEHFGKRSRYTPEQCTTTLGSSMLWRVLLPLLLLLVVLGGLGFLWTRRRWRQFLPSALPSSMMMDSKSHQPLLVPRENSCAVTAVVAMPTAEQAVSDGPALAPSPGPETGGCHC</sequence>
<dbReference type="SUPFAM" id="SSF49265">
    <property type="entry name" value="Fibronectin type III"/>
    <property type="match status" value="2"/>
</dbReference>
<dbReference type="GeneTree" id="ENSGT00940000158406"/>
<proteinExistence type="predicted"/>
<name>A0A8C5FS56_GADMO</name>
<feature type="chain" id="PRO_5046769557" evidence="2">
    <location>
        <begin position="18"/>
        <end position="308"/>
    </location>
</feature>
<keyword evidence="1" id="KW-1133">Transmembrane helix</keyword>
<gene>
    <name evidence="5" type="primary">LOC115529688</name>
</gene>
<evidence type="ECO:0000259" key="3">
    <source>
        <dbReference type="Pfam" id="PF01108"/>
    </source>
</evidence>
<evidence type="ECO:0000313" key="6">
    <source>
        <dbReference type="Proteomes" id="UP000694546"/>
    </source>
</evidence>
<dbReference type="InterPro" id="IPR003961">
    <property type="entry name" value="FN3_dom"/>
</dbReference>
<dbReference type="AlphaFoldDB" id="A0A8C5FS56"/>
<dbReference type="Ensembl" id="ENSGMOT00000054924.1">
    <property type="protein sequence ID" value="ENSGMOP00000057224.1"/>
    <property type="gene ID" value="ENSGMOG00000028320.1"/>
</dbReference>
<dbReference type="GO" id="GO:0004896">
    <property type="term" value="F:cytokine receptor activity"/>
    <property type="evidence" value="ECO:0007669"/>
    <property type="project" value="TreeGrafter"/>
</dbReference>
<dbReference type="PANTHER" id="PTHR20859">
    <property type="entry name" value="INTERFERON/INTERLEUKIN RECEPTOR"/>
    <property type="match status" value="1"/>
</dbReference>
<reference evidence="5" key="2">
    <citation type="submission" date="2025-09" db="UniProtKB">
        <authorList>
            <consortium name="Ensembl"/>
        </authorList>
    </citation>
    <scope>IDENTIFICATION</scope>
</reference>
<feature type="domain" description="Interferon/interleukin receptor" evidence="4">
    <location>
        <begin position="109"/>
        <end position="212"/>
    </location>
</feature>
<dbReference type="PANTHER" id="PTHR20859:SF85">
    <property type="entry name" value="INTERFERON ALPHA_BETA RECEPTOR 1 ISOFORM X1"/>
    <property type="match status" value="1"/>
</dbReference>
<dbReference type="GeneID" id="115529688"/>
<dbReference type="GO" id="GO:0005886">
    <property type="term" value="C:plasma membrane"/>
    <property type="evidence" value="ECO:0007669"/>
    <property type="project" value="TreeGrafter"/>
</dbReference>
<reference evidence="5" key="1">
    <citation type="submission" date="2025-08" db="UniProtKB">
        <authorList>
            <consortium name="Ensembl"/>
        </authorList>
    </citation>
    <scope>IDENTIFICATION</scope>
</reference>
<dbReference type="InterPro" id="IPR050650">
    <property type="entry name" value="Type-II_Cytokine-TF_Rcpt"/>
</dbReference>
<evidence type="ECO:0000259" key="4">
    <source>
        <dbReference type="Pfam" id="PF09294"/>
    </source>
</evidence>
<keyword evidence="1" id="KW-0812">Transmembrane</keyword>
<keyword evidence="2" id="KW-0732">Signal</keyword>
<dbReference type="RefSeq" id="XP_030194488.1">
    <property type="nucleotide sequence ID" value="XM_030338628.1"/>
</dbReference>
<keyword evidence="6" id="KW-1185">Reference proteome</keyword>
<accession>A0A8C5FS56</accession>
<protein>
    <submittedName>
        <fullName evidence="5">Interferon alpha/beta receptor 1a-like</fullName>
    </submittedName>
</protein>
<keyword evidence="1" id="KW-0472">Membrane</keyword>
<feature type="transmembrane region" description="Helical" evidence="1">
    <location>
        <begin position="217"/>
        <end position="239"/>
    </location>
</feature>